<comment type="similarity">
    <text evidence="2">Belongs to the YkuD family.</text>
</comment>
<name>A0ABV2L7A8_9HYPH</name>
<dbReference type="SUPFAM" id="SSF141523">
    <property type="entry name" value="L,D-transpeptidase catalytic domain-like"/>
    <property type="match status" value="1"/>
</dbReference>
<evidence type="ECO:0000256" key="11">
    <source>
        <dbReference type="SAM" id="SignalP"/>
    </source>
</evidence>
<dbReference type="RefSeq" id="WP_373320873.1">
    <property type="nucleotide sequence ID" value="NZ_BPQL01000049.1"/>
</dbReference>
<feature type="compositionally biased region" description="Basic and acidic residues" evidence="10">
    <location>
        <begin position="204"/>
        <end position="213"/>
    </location>
</feature>
<feature type="compositionally biased region" description="Pro residues" evidence="10">
    <location>
        <begin position="133"/>
        <end position="148"/>
    </location>
</feature>
<feature type="region of interest" description="Disordered" evidence="10">
    <location>
        <begin position="275"/>
        <end position="297"/>
    </location>
</feature>
<keyword evidence="6 9" id="KW-0133">Cell shape</keyword>
<dbReference type="PROSITE" id="PS52029">
    <property type="entry name" value="LD_TPASE"/>
    <property type="match status" value="1"/>
</dbReference>
<reference evidence="13 14" key="1">
    <citation type="submission" date="2024-06" db="EMBL/GenBank/DDBJ databases">
        <title>Genomic Encyclopedia of Type Strains, Phase IV (KMG-IV): sequencing the most valuable type-strain genomes for metagenomic binning, comparative biology and taxonomic classification.</title>
        <authorList>
            <person name="Goeker M."/>
        </authorList>
    </citation>
    <scope>NUCLEOTIDE SEQUENCE [LARGE SCALE GENOMIC DNA]</scope>
    <source>
        <strain evidence="13 14">DSM 21331</strain>
    </source>
</reference>
<feature type="domain" description="L,D-TPase catalytic" evidence="12">
    <location>
        <begin position="228"/>
        <end position="357"/>
    </location>
</feature>
<evidence type="ECO:0000256" key="2">
    <source>
        <dbReference type="ARBA" id="ARBA00005992"/>
    </source>
</evidence>
<protein>
    <submittedName>
        <fullName evidence="13">Lipoprotein-anchoring transpeptidase ErfK/SrfK</fullName>
    </submittedName>
</protein>
<organism evidence="13 14">
    <name type="scientific">Methylobacterium goesingense</name>
    <dbReference type="NCBI Taxonomy" id="243690"/>
    <lineage>
        <taxon>Bacteria</taxon>
        <taxon>Pseudomonadati</taxon>
        <taxon>Pseudomonadota</taxon>
        <taxon>Alphaproteobacteria</taxon>
        <taxon>Hyphomicrobiales</taxon>
        <taxon>Methylobacteriaceae</taxon>
        <taxon>Methylobacterium</taxon>
    </lineage>
</organism>
<evidence type="ECO:0000256" key="7">
    <source>
        <dbReference type="ARBA" id="ARBA00022984"/>
    </source>
</evidence>
<evidence type="ECO:0000256" key="8">
    <source>
        <dbReference type="ARBA" id="ARBA00023316"/>
    </source>
</evidence>
<keyword evidence="13" id="KW-0449">Lipoprotein</keyword>
<dbReference type="CDD" id="cd16913">
    <property type="entry name" value="YkuD_like"/>
    <property type="match status" value="1"/>
</dbReference>
<sequence>MTSLARLLPLILLCGASPALAISADESPEGRWAPTLKACRDPEGSGVFEVRLKAQAGPALEGAGNLCRITRVSDTAIGYRLALRCYGSAEDQAADRDASIRQIVVDAIGPVTMRTDGRRVYRCAGSARVAAAPIPPPVVPGPATPPDAPRTESSASASPATDAPSPQAPMSQASVTQALVPDAPSPFAPPPEASTQRAALPVDPTRRQTERPVWRGQLVDYAGSQEAGTIVVSTRERALYLVQANGKAIRYRVAVGRAGATWTGVERVTAKQTWPGWTPTPEMRRRRPGLPHHVAGGPRNPLGARALYLGDSAYRIHGTTEPGSIGRAASSGCFRMLNKDVIELYERVPVGTRVEVM</sequence>
<dbReference type="InterPro" id="IPR050979">
    <property type="entry name" value="LD-transpeptidase"/>
</dbReference>
<dbReference type="Gene3D" id="2.40.440.10">
    <property type="entry name" value="L,D-transpeptidase catalytic domain-like"/>
    <property type="match status" value="1"/>
</dbReference>
<evidence type="ECO:0000259" key="12">
    <source>
        <dbReference type="PROSITE" id="PS52029"/>
    </source>
</evidence>
<dbReference type="InterPro" id="IPR038063">
    <property type="entry name" value="Transpep_catalytic_dom"/>
</dbReference>
<gene>
    <name evidence="13" type="ORF">ABID43_003262</name>
</gene>
<keyword evidence="14" id="KW-1185">Reference proteome</keyword>
<evidence type="ECO:0000256" key="10">
    <source>
        <dbReference type="SAM" id="MobiDB-lite"/>
    </source>
</evidence>
<keyword evidence="5" id="KW-0378">Hydrolase</keyword>
<dbReference type="InterPro" id="IPR005490">
    <property type="entry name" value="LD_TPept_cat_dom"/>
</dbReference>
<dbReference type="Proteomes" id="UP001549145">
    <property type="component" value="Unassembled WGS sequence"/>
</dbReference>
<feature type="compositionally biased region" description="Low complexity" evidence="10">
    <location>
        <begin position="151"/>
        <end position="169"/>
    </location>
</feature>
<comment type="pathway">
    <text evidence="1 9">Cell wall biogenesis; peptidoglycan biosynthesis.</text>
</comment>
<proteinExistence type="inferred from homology"/>
<evidence type="ECO:0000256" key="6">
    <source>
        <dbReference type="ARBA" id="ARBA00022960"/>
    </source>
</evidence>
<dbReference type="Pfam" id="PF03734">
    <property type="entry name" value="YkuD"/>
    <property type="match status" value="1"/>
</dbReference>
<evidence type="ECO:0000256" key="4">
    <source>
        <dbReference type="ARBA" id="ARBA00022679"/>
    </source>
</evidence>
<feature type="chain" id="PRO_5047458266" evidence="11">
    <location>
        <begin position="22"/>
        <end position="357"/>
    </location>
</feature>
<keyword evidence="8 9" id="KW-0961">Cell wall biogenesis/degradation</keyword>
<keyword evidence="11" id="KW-0732">Signal</keyword>
<keyword evidence="3" id="KW-0328">Glycosyltransferase</keyword>
<evidence type="ECO:0000256" key="1">
    <source>
        <dbReference type="ARBA" id="ARBA00004752"/>
    </source>
</evidence>
<feature type="active site" description="Nucleophile" evidence="9">
    <location>
        <position position="333"/>
    </location>
</feature>
<feature type="signal peptide" evidence="11">
    <location>
        <begin position="1"/>
        <end position="21"/>
    </location>
</feature>
<feature type="compositionally biased region" description="Pro residues" evidence="10">
    <location>
        <begin position="183"/>
        <end position="192"/>
    </location>
</feature>
<feature type="region of interest" description="Disordered" evidence="10">
    <location>
        <begin position="131"/>
        <end position="213"/>
    </location>
</feature>
<evidence type="ECO:0000313" key="13">
    <source>
        <dbReference type="EMBL" id="MET3693711.1"/>
    </source>
</evidence>
<evidence type="ECO:0000256" key="3">
    <source>
        <dbReference type="ARBA" id="ARBA00022676"/>
    </source>
</evidence>
<dbReference type="PANTHER" id="PTHR30582:SF24">
    <property type="entry name" value="L,D-TRANSPEPTIDASE ERFK_SRFK-RELATED"/>
    <property type="match status" value="1"/>
</dbReference>
<feature type="active site" description="Proton donor/acceptor" evidence="9">
    <location>
        <position position="317"/>
    </location>
</feature>
<evidence type="ECO:0000313" key="14">
    <source>
        <dbReference type="Proteomes" id="UP001549145"/>
    </source>
</evidence>
<dbReference type="EMBL" id="JBEPMM010000009">
    <property type="protein sequence ID" value="MET3693711.1"/>
    <property type="molecule type" value="Genomic_DNA"/>
</dbReference>
<evidence type="ECO:0000256" key="9">
    <source>
        <dbReference type="PROSITE-ProRule" id="PRU01373"/>
    </source>
</evidence>
<comment type="caution">
    <text evidence="13">The sequence shown here is derived from an EMBL/GenBank/DDBJ whole genome shotgun (WGS) entry which is preliminary data.</text>
</comment>
<accession>A0ABV2L7A8</accession>
<dbReference type="PANTHER" id="PTHR30582">
    <property type="entry name" value="L,D-TRANSPEPTIDASE"/>
    <property type="match status" value="1"/>
</dbReference>
<keyword evidence="7 9" id="KW-0573">Peptidoglycan synthesis</keyword>
<keyword evidence="4" id="KW-0808">Transferase</keyword>
<evidence type="ECO:0000256" key="5">
    <source>
        <dbReference type="ARBA" id="ARBA00022801"/>
    </source>
</evidence>